<dbReference type="OrthoDB" id="5405347at2"/>
<feature type="domain" description="Pyruvate/ketoisovalerate oxidoreductase catalytic" evidence="2">
    <location>
        <begin position="16"/>
        <end position="182"/>
    </location>
</feature>
<dbReference type="RefSeq" id="WP_148897029.1">
    <property type="nucleotide sequence ID" value="NZ_VNIB01000017.1"/>
</dbReference>
<evidence type="ECO:0000259" key="2">
    <source>
        <dbReference type="Pfam" id="PF01558"/>
    </source>
</evidence>
<dbReference type="Pfam" id="PF01558">
    <property type="entry name" value="POR"/>
    <property type="match status" value="1"/>
</dbReference>
<reference evidence="3 4" key="1">
    <citation type="submission" date="2019-07" db="EMBL/GenBank/DDBJ databases">
        <title>Genomic Encyclopedia of Type Strains, Phase IV (KMG-IV): sequencing the most valuable type-strain genomes for metagenomic binning, comparative biology and taxonomic classification.</title>
        <authorList>
            <person name="Goeker M."/>
        </authorList>
    </citation>
    <scope>NUCLEOTIDE SEQUENCE [LARGE SCALE GENOMIC DNA]</scope>
    <source>
        <strain evidence="3 4">SS015</strain>
    </source>
</reference>
<dbReference type="InterPro" id="IPR019752">
    <property type="entry name" value="Pyrv/ketoisovalerate_OxRed_cat"/>
</dbReference>
<dbReference type="EMBL" id="VNIB01000017">
    <property type="protein sequence ID" value="TYO95771.1"/>
    <property type="molecule type" value="Genomic_DNA"/>
</dbReference>
<keyword evidence="4" id="KW-1185">Reference proteome</keyword>
<comment type="caution">
    <text evidence="3">The sequence shown here is derived from an EMBL/GenBank/DDBJ whole genome shotgun (WGS) entry which is preliminary data.</text>
</comment>
<dbReference type="PANTHER" id="PTHR43366:SF1">
    <property type="entry name" value="PYRUVATE SYNTHASE SUBUNIT PORC"/>
    <property type="match status" value="1"/>
</dbReference>
<gene>
    <name evidence="3" type="ORF">EDC39_11728</name>
</gene>
<dbReference type="InterPro" id="IPR011894">
    <property type="entry name" value="PorC_KorC"/>
</dbReference>
<dbReference type="PANTHER" id="PTHR43366">
    <property type="entry name" value="PYRUVATE SYNTHASE SUBUNIT PORC"/>
    <property type="match status" value="1"/>
</dbReference>
<dbReference type="Proteomes" id="UP000324159">
    <property type="component" value="Unassembled WGS sequence"/>
</dbReference>
<protein>
    <submittedName>
        <fullName evidence="3">Pyruvate ferredoxin oxidoreductase gamma subunit</fullName>
    </submittedName>
</protein>
<evidence type="ECO:0000313" key="3">
    <source>
        <dbReference type="EMBL" id="TYO95771.1"/>
    </source>
</evidence>
<name>A0A5D3WGC0_9BACT</name>
<dbReference type="InterPro" id="IPR002869">
    <property type="entry name" value="Pyrv_flavodox_OxRed_cen"/>
</dbReference>
<accession>A0A5D3WGC0</accession>
<evidence type="ECO:0000313" key="4">
    <source>
        <dbReference type="Proteomes" id="UP000324159"/>
    </source>
</evidence>
<evidence type="ECO:0000256" key="1">
    <source>
        <dbReference type="ARBA" id="ARBA00023002"/>
    </source>
</evidence>
<proteinExistence type="predicted"/>
<keyword evidence="3" id="KW-0670">Pyruvate</keyword>
<dbReference type="Gene3D" id="3.40.920.10">
    <property type="entry name" value="Pyruvate-ferredoxin oxidoreductase, PFOR, domain III"/>
    <property type="match status" value="1"/>
</dbReference>
<sequence length="195" mass="20770">MEDTTSMIQIRWHGRGGQGAITAAKVVAKAAFASGYGGVVMAPTFGTERRGAPVSTSLKIARETIHDLSPIREPDIVVVLDHLILNEVDVTVGLKPGGLLVINSPHPPSRHRQKDFRVAVANVARIGEEAGLRKGIVNSGIIGVLGRASGLLAIDRLAEYIAEEFADRRPEQNVRAARLAFEATEICEPEGGAHA</sequence>
<organism evidence="3 4">
    <name type="scientific">Geothermobacter ehrlichii</name>
    <dbReference type="NCBI Taxonomy" id="213224"/>
    <lineage>
        <taxon>Bacteria</taxon>
        <taxon>Pseudomonadati</taxon>
        <taxon>Thermodesulfobacteriota</taxon>
        <taxon>Desulfuromonadia</taxon>
        <taxon>Desulfuromonadales</taxon>
        <taxon>Geothermobacteraceae</taxon>
        <taxon>Geothermobacter</taxon>
    </lineage>
</organism>
<keyword evidence="1" id="KW-0560">Oxidoreductase</keyword>
<dbReference type="GO" id="GO:0016625">
    <property type="term" value="F:oxidoreductase activity, acting on the aldehyde or oxo group of donors, iron-sulfur protein as acceptor"/>
    <property type="evidence" value="ECO:0007669"/>
    <property type="project" value="InterPro"/>
</dbReference>
<dbReference type="InterPro" id="IPR051626">
    <property type="entry name" value="Oxidoreductase_gamma_subunit"/>
</dbReference>
<dbReference type="NCBIfam" id="TIGR02175">
    <property type="entry name" value="PorC_KorC"/>
    <property type="match status" value="1"/>
</dbReference>
<dbReference type="SUPFAM" id="SSF53323">
    <property type="entry name" value="Pyruvate-ferredoxin oxidoreductase, PFOR, domain III"/>
    <property type="match status" value="1"/>
</dbReference>
<dbReference type="AlphaFoldDB" id="A0A5D3WGC0"/>